<reference evidence="3" key="1">
    <citation type="submission" date="2023-06" db="EMBL/GenBank/DDBJ databases">
        <title>Genome-scale phylogeny and comparative genomics of the fungal order Sordariales.</title>
        <authorList>
            <consortium name="Lawrence Berkeley National Laboratory"/>
            <person name="Hensen N."/>
            <person name="Bonometti L."/>
            <person name="Westerberg I."/>
            <person name="Brannstrom I.O."/>
            <person name="Guillou S."/>
            <person name="Cros-Aarteil S."/>
            <person name="Calhoun S."/>
            <person name="Haridas S."/>
            <person name="Kuo A."/>
            <person name="Mondo S."/>
            <person name="Pangilinan J."/>
            <person name="Riley R."/>
            <person name="Labutti K."/>
            <person name="Andreopoulos B."/>
            <person name="Lipzen A."/>
            <person name="Chen C."/>
            <person name="Yanf M."/>
            <person name="Daum C."/>
            <person name="Ng V."/>
            <person name="Clum A."/>
            <person name="Steindorff A."/>
            <person name="Ohm R."/>
            <person name="Martin F."/>
            <person name="Silar P."/>
            <person name="Natvig D."/>
            <person name="Lalanne C."/>
            <person name="Gautier V."/>
            <person name="Ament-Velasquez S.L."/>
            <person name="Kruys A."/>
            <person name="Hutchinson M.I."/>
            <person name="Powell A.J."/>
            <person name="Barry K."/>
            <person name="Miller A.N."/>
            <person name="Grigoriev I.V."/>
            <person name="Debuchy R."/>
            <person name="Gladieux P."/>
            <person name="Thoren M.H."/>
            <person name="Johannesson H."/>
        </authorList>
    </citation>
    <scope>NUCLEOTIDE SEQUENCE</scope>
    <source>
        <strain evidence="3">8032-3</strain>
    </source>
</reference>
<dbReference type="GeneID" id="85310004"/>
<evidence type="ECO:0000256" key="1">
    <source>
        <dbReference type="SAM" id="Phobius"/>
    </source>
</evidence>
<dbReference type="Pfam" id="PF20237">
    <property type="entry name" value="DUF6594"/>
    <property type="match status" value="1"/>
</dbReference>
<feature type="transmembrane region" description="Helical" evidence="1">
    <location>
        <begin position="264"/>
        <end position="283"/>
    </location>
</feature>
<evidence type="ECO:0000313" key="3">
    <source>
        <dbReference type="EMBL" id="KAK1772042.1"/>
    </source>
</evidence>
<accession>A0AAJ0CB49</accession>
<comment type="caution">
    <text evidence="3">The sequence shown here is derived from an EMBL/GenBank/DDBJ whole genome shotgun (WGS) entry which is preliminary data.</text>
</comment>
<dbReference type="AlphaFoldDB" id="A0AAJ0CB49"/>
<gene>
    <name evidence="3" type="ORF">QBC33DRAFT_525507</name>
</gene>
<organism evidence="3 4">
    <name type="scientific">Phialemonium atrogriseum</name>
    <dbReference type="NCBI Taxonomy" id="1093897"/>
    <lineage>
        <taxon>Eukaryota</taxon>
        <taxon>Fungi</taxon>
        <taxon>Dikarya</taxon>
        <taxon>Ascomycota</taxon>
        <taxon>Pezizomycotina</taxon>
        <taxon>Sordariomycetes</taxon>
        <taxon>Sordariomycetidae</taxon>
        <taxon>Cephalothecales</taxon>
        <taxon>Cephalothecaceae</taxon>
        <taxon>Phialemonium</taxon>
    </lineage>
</organism>
<keyword evidence="1" id="KW-1133">Transmembrane helix</keyword>
<dbReference type="Proteomes" id="UP001244011">
    <property type="component" value="Unassembled WGS sequence"/>
</dbReference>
<keyword evidence="1" id="KW-0472">Membrane</keyword>
<keyword evidence="4" id="KW-1185">Reference proteome</keyword>
<evidence type="ECO:0000259" key="2">
    <source>
        <dbReference type="Pfam" id="PF20237"/>
    </source>
</evidence>
<feature type="domain" description="DUF6594" evidence="2">
    <location>
        <begin position="23"/>
        <end position="275"/>
    </location>
</feature>
<dbReference type="RefSeq" id="XP_060288255.1">
    <property type="nucleotide sequence ID" value="XM_060426817.1"/>
</dbReference>
<sequence>MDPEMNSLSQDELDERPWKYIGYRGFAEFASQSDDFFALRRFDRLHTRTILVLQAKLSALEKELDIIDGELSRKDADDIHNGKAVGDKDERRVKLLGEITKALETYDATVFRYLKLKSKPQAAPSTLRNMTRWLKNRNEPIDFEETEFLKQNDLISVSPVEKPPFRKFFETSILLPASNLFKFPRRQEEDTTLLAHQTTVFLHNEPDTLVSLGVFTTAGILLISPLWILSKTTGAEQKLSVITAYLLAFLTALTWGTTSSPFEIFAATAGYSAVLLVFLQLGLSSN</sequence>
<proteinExistence type="predicted"/>
<keyword evidence="1" id="KW-0812">Transmembrane</keyword>
<name>A0AAJ0CB49_9PEZI</name>
<dbReference type="PANTHER" id="PTHR34502">
    <property type="entry name" value="DUF6594 DOMAIN-CONTAINING PROTEIN-RELATED"/>
    <property type="match status" value="1"/>
</dbReference>
<dbReference type="PANTHER" id="PTHR34502:SF4">
    <property type="entry name" value="DUF6594 DOMAIN-CONTAINING PROTEIN"/>
    <property type="match status" value="1"/>
</dbReference>
<feature type="transmembrane region" description="Helical" evidence="1">
    <location>
        <begin position="209"/>
        <end position="229"/>
    </location>
</feature>
<evidence type="ECO:0000313" key="4">
    <source>
        <dbReference type="Proteomes" id="UP001244011"/>
    </source>
</evidence>
<dbReference type="EMBL" id="MU838998">
    <property type="protein sequence ID" value="KAK1772042.1"/>
    <property type="molecule type" value="Genomic_DNA"/>
</dbReference>
<protein>
    <recommendedName>
        <fullName evidence="2">DUF6594 domain-containing protein</fullName>
    </recommendedName>
</protein>
<feature type="transmembrane region" description="Helical" evidence="1">
    <location>
        <begin position="241"/>
        <end position="258"/>
    </location>
</feature>
<dbReference type="InterPro" id="IPR046529">
    <property type="entry name" value="DUF6594"/>
</dbReference>